<organism evidence="1 2">
    <name type="scientific">Mycobacterium kansasii</name>
    <dbReference type="NCBI Taxonomy" id="1768"/>
    <lineage>
        <taxon>Bacteria</taxon>
        <taxon>Bacillati</taxon>
        <taxon>Actinomycetota</taxon>
        <taxon>Actinomycetes</taxon>
        <taxon>Mycobacteriales</taxon>
        <taxon>Mycobacteriaceae</taxon>
        <taxon>Mycobacterium</taxon>
    </lineage>
</organism>
<name>A0A1V3XW62_MYCKA</name>
<proteinExistence type="predicted"/>
<dbReference type="EMBL" id="MVBM01000001">
    <property type="protein sequence ID" value="OOK83006.1"/>
    <property type="molecule type" value="Genomic_DNA"/>
</dbReference>
<protein>
    <submittedName>
        <fullName evidence="1">Uncharacterized protein</fullName>
    </submittedName>
</protein>
<gene>
    <name evidence="1" type="ORF">BZL30_0876</name>
</gene>
<dbReference type="Proteomes" id="UP000189229">
    <property type="component" value="Unassembled WGS sequence"/>
</dbReference>
<accession>A0A1V3XW62</accession>
<evidence type="ECO:0000313" key="2">
    <source>
        <dbReference type="Proteomes" id="UP000189229"/>
    </source>
</evidence>
<sequence length="115" mass="12106">MGKALEVCAEVRSLGQQMIGALEKRDAEALALLTAGNDVALQDAITLIRKQQITEANLAAAAMEKGFDAIDERIAYFGGIPRMNDWETAGVVVHGLGLISEILATVLSAVAGRPT</sequence>
<dbReference type="AlphaFoldDB" id="A0A1V3XW62"/>
<reference evidence="1 2" key="1">
    <citation type="submission" date="2017-02" db="EMBL/GenBank/DDBJ databases">
        <title>Complete genome sequences of Mycobacterium kansasii strains isolated from rhesus macaques.</title>
        <authorList>
            <person name="Panda A."/>
            <person name="Nagaraj S."/>
            <person name="Zhao X."/>
            <person name="Tettelin H."/>
            <person name="Detolla L.J."/>
        </authorList>
    </citation>
    <scope>NUCLEOTIDE SEQUENCE [LARGE SCALE GENOMIC DNA]</scope>
    <source>
        <strain evidence="1 2">11-3813</strain>
    </source>
</reference>
<comment type="caution">
    <text evidence="1">The sequence shown here is derived from an EMBL/GenBank/DDBJ whole genome shotgun (WGS) entry which is preliminary data.</text>
</comment>
<evidence type="ECO:0000313" key="1">
    <source>
        <dbReference type="EMBL" id="OOK83006.1"/>
    </source>
</evidence>